<name>A0A975Q1D7_9SPHN</name>
<dbReference type="AlphaFoldDB" id="A0A975Q1D7"/>
<organism evidence="3 4">
    <name type="scientific">Sphingobium phenoxybenzoativorans</name>
    <dbReference type="NCBI Taxonomy" id="1592790"/>
    <lineage>
        <taxon>Bacteria</taxon>
        <taxon>Pseudomonadati</taxon>
        <taxon>Pseudomonadota</taxon>
        <taxon>Alphaproteobacteria</taxon>
        <taxon>Sphingomonadales</taxon>
        <taxon>Sphingomonadaceae</taxon>
        <taxon>Sphingobium</taxon>
    </lineage>
</organism>
<sequence>MIELTPENIQHIRTNELPKRQSEMFHDVGYFITWYSVAELGITALLAVASGSRDLIKFDILCGGMDCRVKIERLRKCVNATSKIGKNLDARLKYMDEKARPIRNRLAHSSLTHAESGPQRYYASSIASLPWKELGMDNPAPSNPPITIMPEQLLGWGTWFNHFYMDLSQAFNLAIATGEFEIKNPTTKVPSANRANNPARVARAKRNKPSQKYQQ</sequence>
<evidence type="ECO:0000256" key="1">
    <source>
        <dbReference type="SAM" id="MobiDB-lite"/>
    </source>
</evidence>
<dbReference type="Proteomes" id="UP000681425">
    <property type="component" value="Chromosome"/>
</dbReference>
<reference evidence="3" key="1">
    <citation type="submission" date="2021-04" db="EMBL/GenBank/DDBJ databases">
        <title>Isolation of p-tert-butylphenol degrading bacteria Sphingobium phenoxybenzoativorans Tas13 from active sludge.</title>
        <authorList>
            <person name="Li Y."/>
        </authorList>
    </citation>
    <scope>NUCLEOTIDE SEQUENCE</scope>
    <source>
        <strain evidence="3">Tas13</strain>
    </source>
</reference>
<dbReference type="KEGG" id="spph:KFK14_20055"/>
<feature type="compositionally biased region" description="Low complexity" evidence="1">
    <location>
        <begin position="192"/>
        <end position="201"/>
    </location>
</feature>
<gene>
    <name evidence="3" type="ORF">KFK14_20055</name>
</gene>
<evidence type="ECO:0000256" key="2">
    <source>
        <dbReference type="SAM" id="Phobius"/>
    </source>
</evidence>
<keyword evidence="2" id="KW-0812">Transmembrane</keyword>
<feature type="transmembrane region" description="Helical" evidence="2">
    <location>
        <begin position="28"/>
        <end position="49"/>
    </location>
</feature>
<proteinExistence type="predicted"/>
<protein>
    <submittedName>
        <fullName evidence="3">Uncharacterized protein</fullName>
    </submittedName>
</protein>
<keyword evidence="4" id="KW-1185">Reference proteome</keyword>
<dbReference type="EMBL" id="CP073910">
    <property type="protein sequence ID" value="QUT05263.1"/>
    <property type="molecule type" value="Genomic_DNA"/>
</dbReference>
<feature type="region of interest" description="Disordered" evidence="1">
    <location>
        <begin position="186"/>
        <end position="215"/>
    </location>
</feature>
<keyword evidence="2" id="KW-0472">Membrane</keyword>
<dbReference type="RefSeq" id="WP_212608939.1">
    <property type="nucleotide sequence ID" value="NZ_CP073910.1"/>
</dbReference>
<keyword evidence="2" id="KW-1133">Transmembrane helix</keyword>
<accession>A0A975Q1D7</accession>
<evidence type="ECO:0000313" key="3">
    <source>
        <dbReference type="EMBL" id="QUT05263.1"/>
    </source>
</evidence>
<evidence type="ECO:0000313" key="4">
    <source>
        <dbReference type="Proteomes" id="UP000681425"/>
    </source>
</evidence>